<dbReference type="eggNOG" id="COG1807">
    <property type="taxonomic scope" value="Bacteria"/>
</dbReference>
<feature type="transmembrane region" description="Helical" evidence="8">
    <location>
        <begin position="234"/>
        <end position="252"/>
    </location>
</feature>
<dbReference type="RefSeq" id="WP_006979529.1">
    <property type="nucleotide sequence ID" value="NZ_ABVL01000005.1"/>
</dbReference>
<evidence type="ECO:0000256" key="7">
    <source>
        <dbReference type="ARBA" id="ARBA00023136"/>
    </source>
</evidence>
<evidence type="ECO:0000256" key="3">
    <source>
        <dbReference type="ARBA" id="ARBA00022676"/>
    </source>
</evidence>
<sequence length="532" mass="58112">MQKKAQPWVISLIVFVLVFDVAYFWQWKFDAYKSEFGGHPDEAAHVVTGLFIHDAIIEVGHYAASGFHGSPIRVGKEFADRYYTHYPKIGLGVWPPFFYLVQSAWTFPFGVSRSSLLFLLCTLAGILAWLVYRFLRDEVGVVVAAVAGAVLISLPLVRSYYGMVMAETLSAVLMFGATMAFGNFLDRQKRSDAIWFGILASLAILTKGTGLALALTAPLALVFTPRFALLKRPALWGAVLIVSVVAGPWTWATRNLGKGGWLQPNPSWSFTAQAIPYYAQKFALSLGVVLMALFALGVIARLGGGSKHPGRWAAAGALILAVLIFQSITPVGLEARHLIPILPAGLMFAAAGFDFIAKRLGACWRVAIFATLILGGTVWKFFPITSKGAFGFGPLAQIMLADAKPDDEALVSSDATGEGMFIAEVALHEKRPGHIIQRASKSLASSTWSGSGYSPAFDKDDDVFKFLTSGKIRFLILDDSVSGEHRHEHHEQLKRVTAAHPDFFFPLAQADLSRGGELRSERAKLYMIRPNN</sequence>
<keyword evidence="3" id="KW-0328">Glycosyltransferase</keyword>
<feature type="transmembrane region" description="Helical" evidence="8">
    <location>
        <begin position="116"/>
        <end position="135"/>
    </location>
</feature>
<evidence type="ECO:0000256" key="6">
    <source>
        <dbReference type="ARBA" id="ARBA00022989"/>
    </source>
</evidence>
<dbReference type="AlphaFoldDB" id="B4CZW6"/>
<dbReference type="GO" id="GO:0009103">
    <property type="term" value="P:lipopolysaccharide biosynthetic process"/>
    <property type="evidence" value="ECO:0007669"/>
    <property type="project" value="UniProtKB-ARBA"/>
</dbReference>
<dbReference type="InterPro" id="IPR050297">
    <property type="entry name" value="LipidA_mod_glycosyltrf_83"/>
</dbReference>
<keyword evidence="5 8" id="KW-0812">Transmembrane</keyword>
<feature type="transmembrane region" description="Helical" evidence="8">
    <location>
        <begin position="282"/>
        <end position="300"/>
    </location>
</feature>
<feature type="transmembrane region" description="Helical" evidence="8">
    <location>
        <begin position="312"/>
        <end position="332"/>
    </location>
</feature>
<dbReference type="PANTHER" id="PTHR33908:SF3">
    <property type="entry name" value="UNDECAPRENYL PHOSPHATE-ALPHA-4-AMINO-4-DEOXY-L-ARABINOSE ARABINOSYL TRANSFERASE"/>
    <property type="match status" value="1"/>
</dbReference>
<keyword evidence="11" id="KW-1185">Reference proteome</keyword>
<proteinExistence type="predicted"/>
<dbReference type="Proteomes" id="UP000005824">
    <property type="component" value="Unassembled WGS sequence"/>
</dbReference>
<evidence type="ECO:0000313" key="10">
    <source>
        <dbReference type="EMBL" id="EDY20280.1"/>
    </source>
</evidence>
<name>B4CZW6_9BACT</name>
<feature type="transmembrane region" description="Helical" evidence="8">
    <location>
        <begin position="164"/>
        <end position="182"/>
    </location>
</feature>
<evidence type="ECO:0000256" key="4">
    <source>
        <dbReference type="ARBA" id="ARBA00022679"/>
    </source>
</evidence>
<protein>
    <recommendedName>
        <fullName evidence="9">Glycosyltransferase RgtA/B/C/D-like domain-containing protein</fullName>
    </recommendedName>
</protein>
<feature type="transmembrane region" description="Helical" evidence="8">
    <location>
        <begin position="6"/>
        <end position="25"/>
    </location>
</feature>
<feature type="transmembrane region" description="Helical" evidence="8">
    <location>
        <begin position="338"/>
        <end position="356"/>
    </location>
</feature>
<comment type="caution">
    <text evidence="10">The sequence shown here is derived from an EMBL/GenBank/DDBJ whole genome shotgun (WGS) entry which is preliminary data.</text>
</comment>
<evidence type="ECO:0000256" key="1">
    <source>
        <dbReference type="ARBA" id="ARBA00004651"/>
    </source>
</evidence>
<dbReference type="InParanoid" id="B4CZW6"/>
<reference evidence="10 11" key="1">
    <citation type="journal article" date="2011" name="J. Bacteriol.">
        <title>Genome sequence of Chthoniobacter flavus Ellin428, an aerobic heterotrophic soil bacterium.</title>
        <authorList>
            <person name="Kant R."/>
            <person name="van Passel M.W."/>
            <person name="Palva A."/>
            <person name="Lucas S."/>
            <person name="Lapidus A."/>
            <person name="Glavina Del Rio T."/>
            <person name="Dalin E."/>
            <person name="Tice H."/>
            <person name="Bruce D."/>
            <person name="Goodwin L."/>
            <person name="Pitluck S."/>
            <person name="Larimer F.W."/>
            <person name="Land M.L."/>
            <person name="Hauser L."/>
            <person name="Sangwan P."/>
            <person name="de Vos W.M."/>
            <person name="Janssen P.H."/>
            <person name="Smidt H."/>
        </authorList>
    </citation>
    <scope>NUCLEOTIDE SEQUENCE [LARGE SCALE GENOMIC DNA]</scope>
    <source>
        <strain evidence="10 11">Ellin428</strain>
    </source>
</reference>
<dbReference type="GO" id="GO:0010041">
    <property type="term" value="P:response to iron(III) ion"/>
    <property type="evidence" value="ECO:0007669"/>
    <property type="project" value="TreeGrafter"/>
</dbReference>
<dbReference type="GO" id="GO:0005886">
    <property type="term" value="C:plasma membrane"/>
    <property type="evidence" value="ECO:0007669"/>
    <property type="project" value="UniProtKB-SubCell"/>
</dbReference>
<dbReference type="STRING" id="497964.CfE428DRAFT_2204"/>
<evidence type="ECO:0000256" key="5">
    <source>
        <dbReference type="ARBA" id="ARBA00022692"/>
    </source>
</evidence>
<keyword evidence="2" id="KW-1003">Cell membrane</keyword>
<evidence type="ECO:0000256" key="2">
    <source>
        <dbReference type="ARBA" id="ARBA00022475"/>
    </source>
</evidence>
<dbReference type="EMBL" id="ABVL01000005">
    <property type="protein sequence ID" value="EDY20280.1"/>
    <property type="molecule type" value="Genomic_DNA"/>
</dbReference>
<dbReference type="GO" id="GO:0016763">
    <property type="term" value="F:pentosyltransferase activity"/>
    <property type="evidence" value="ECO:0007669"/>
    <property type="project" value="TreeGrafter"/>
</dbReference>
<feature type="transmembrane region" description="Helical" evidence="8">
    <location>
        <begin position="363"/>
        <end position="382"/>
    </location>
</feature>
<feature type="transmembrane region" description="Helical" evidence="8">
    <location>
        <begin position="194"/>
        <end position="222"/>
    </location>
</feature>
<feature type="domain" description="Glycosyltransferase RgtA/B/C/D-like" evidence="9">
    <location>
        <begin position="95"/>
        <end position="250"/>
    </location>
</feature>
<organism evidence="10 11">
    <name type="scientific">Chthoniobacter flavus Ellin428</name>
    <dbReference type="NCBI Taxonomy" id="497964"/>
    <lineage>
        <taxon>Bacteria</taxon>
        <taxon>Pseudomonadati</taxon>
        <taxon>Verrucomicrobiota</taxon>
        <taxon>Spartobacteria</taxon>
        <taxon>Chthoniobacterales</taxon>
        <taxon>Chthoniobacteraceae</taxon>
        <taxon>Chthoniobacter</taxon>
    </lineage>
</organism>
<comment type="subcellular location">
    <subcellularLocation>
        <location evidence="1">Cell membrane</location>
        <topology evidence="1">Multi-pass membrane protein</topology>
    </subcellularLocation>
</comment>
<accession>B4CZW6</accession>
<dbReference type="Pfam" id="PF13231">
    <property type="entry name" value="PMT_2"/>
    <property type="match status" value="1"/>
</dbReference>
<dbReference type="PANTHER" id="PTHR33908">
    <property type="entry name" value="MANNOSYLTRANSFERASE YKCB-RELATED"/>
    <property type="match status" value="1"/>
</dbReference>
<evidence type="ECO:0000259" key="9">
    <source>
        <dbReference type="Pfam" id="PF13231"/>
    </source>
</evidence>
<keyword evidence="7 8" id="KW-0472">Membrane</keyword>
<dbReference type="InterPro" id="IPR038731">
    <property type="entry name" value="RgtA/B/C-like"/>
</dbReference>
<keyword evidence="4" id="KW-0808">Transferase</keyword>
<evidence type="ECO:0000313" key="11">
    <source>
        <dbReference type="Proteomes" id="UP000005824"/>
    </source>
</evidence>
<gene>
    <name evidence="10" type="ORF">CfE428DRAFT_2204</name>
</gene>
<evidence type="ECO:0000256" key="8">
    <source>
        <dbReference type="SAM" id="Phobius"/>
    </source>
</evidence>
<feature type="transmembrane region" description="Helical" evidence="8">
    <location>
        <begin position="141"/>
        <end position="157"/>
    </location>
</feature>
<keyword evidence="6 8" id="KW-1133">Transmembrane helix</keyword>